<reference evidence="5 6" key="1">
    <citation type="submission" date="2019-06" db="EMBL/GenBank/DDBJ databases">
        <title>Whole genome shotgun sequence of Brevibacillus parabrevis NBRC 12334.</title>
        <authorList>
            <person name="Hosoyama A."/>
            <person name="Uohara A."/>
            <person name="Ohji S."/>
            <person name="Ichikawa N."/>
        </authorList>
    </citation>
    <scope>NUCLEOTIDE SEQUENCE [LARGE SCALE GENOMIC DNA]</scope>
    <source>
        <strain evidence="5 6">NBRC 12334</strain>
    </source>
</reference>
<comment type="caution">
    <text evidence="5">The sequence shown here is derived from an EMBL/GenBank/DDBJ whole genome shotgun (WGS) entry which is preliminary data.</text>
</comment>
<dbReference type="GeneID" id="87611661"/>
<keyword evidence="6" id="KW-1185">Reference proteome</keyword>
<evidence type="ECO:0000256" key="2">
    <source>
        <dbReference type="ARBA" id="ARBA00023125"/>
    </source>
</evidence>
<name>A0A4Y3PRQ7_BREPA</name>
<dbReference type="PANTHER" id="PTHR34580">
    <property type="match status" value="1"/>
</dbReference>
<keyword evidence="2" id="KW-0238">DNA-binding</keyword>
<dbReference type="Gene3D" id="1.10.10.10">
    <property type="entry name" value="Winged helix-like DNA-binding domain superfamily/Winged helix DNA-binding domain"/>
    <property type="match status" value="1"/>
</dbReference>
<dbReference type="GO" id="GO:0003677">
    <property type="term" value="F:DNA binding"/>
    <property type="evidence" value="ECO:0007669"/>
    <property type="project" value="UniProtKB-KW"/>
</dbReference>
<evidence type="ECO:0000313" key="6">
    <source>
        <dbReference type="Proteomes" id="UP000316882"/>
    </source>
</evidence>
<dbReference type="Proteomes" id="UP000316882">
    <property type="component" value="Unassembled WGS sequence"/>
</dbReference>
<dbReference type="PROSITE" id="PS52050">
    <property type="entry name" value="WYL"/>
    <property type="match status" value="1"/>
</dbReference>
<dbReference type="RefSeq" id="WP_122964644.1">
    <property type="nucleotide sequence ID" value="NZ_BJMH01000019.1"/>
</dbReference>
<dbReference type="InterPro" id="IPR026881">
    <property type="entry name" value="WYL_dom"/>
</dbReference>
<organism evidence="5 6">
    <name type="scientific">Brevibacillus parabrevis</name>
    <dbReference type="NCBI Taxonomy" id="54914"/>
    <lineage>
        <taxon>Bacteria</taxon>
        <taxon>Bacillati</taxon>
        <taxon>Bacillota</taxon>
        <taxon>Bacilli</taxon>
        <taxon>Bacillales</taxon>
        <taxon>Paenibacillaceae</taxon>
        <taxon>Brevibacillus</taxon>
    </lineage>
</organism>
<dbReference type="InterPro" id="IPR057727">
    <property type="entry name" value="WCX_dom"/>
</dbReference>
<dbReference type="InterPro" id="IPR036390">
    <property type="entry name" value="WH_DNA-bd_sf"/>
</dbReference>
<dbReference type="InterPro" id="IPR018356">
    <property type="entry name" value="Tscrpt_reg_HTH_DeoR_CS"/>
</dbReference>
<sequence>MRADRLLSILLHLQNCGRMTTRQLAEKLEVSERTIHRDMEALSASGVPVYAERGSAGGWVLAEGYRTSLTGLKIDELQSLMLSSPSRVLNDLGLAEGYERAFWKLLSALPQPVQQDAWQVRERLHIDGAGWHESDETFPLLATIQDAVWLSRKLWVRYQREDALVERTLLPLGLVAKRSTWYLVAQIDADLRTYRISRFTEARVLEEAFVRPESFDLASYWEESTTQFKASLPRYPAVIRFREEAWPRLKQERYMKIASTHAAKSGWIEAEVEFHTLDSACALVLGYASLIEVREPAELRAEVISRARSILHLYENATRSTPDAAQ</sequence>
<evidence type="ECO:0000256" key="3">
    <source>
        <dbReference type="ARBA" id="ARBA00023163"/>
    </source>
</evidence>
<dbReference type="STRING" id="54914.AV540_20160"/>
<keyword evidence="1" id="KW-0805">Transcription regulation</keyword>
<feature type="domain" description="HTH deoR-type" evidence="4">
    <location>
        <begin position="2"/>
        <end position="57"/>
    </location>
</feature>
<dbReference type="InterPro" id="IPR001034">
    <property type="entry name" value="DeoR_HTH"/>
</dbReference>
<protein>
    <submittedName>
        <fullName evidence="5">Transcriptional regulator</fullName>
    </submittedName>
</protein>
<dbReference type="Pfam" id="PF13280">
    <property type="entry name" value="WYL"/>
    <property type="match status" value="1"/>
</dbReference>
<proteinExistence type="predicted"/>
<dbReference type="PANTHER" id="PTHR34580:SF1">
    <property type="entry name" value="PROTEIN PAFC"/>
    <property type="match status" value="1"/>
</dbReference>
<evidence type="ECO:0000256" key="1">
    <source>
        <dbReference type="ARBA" id="ARBA00023015"/>
    </source>
</evidence>
<dbReference type="Pfam" id="PF25583">
    <property type="entry name" value="WCX"/>
    <property type="match status" value="1"/>
</dbReference>
<dbReference type="InterPro" id="IPR028349">
    <property type="entry name" value="PafC-like"/>
</dbReference>
<evidence type="ECO:0000313" key="5">
    <source>
        <dbReference type="EMBL" id="GEB34068.1"/>
    </source>
</evidence>
<dbReference type="InterPro" id="IPR013196">
    <property type="entry name" value="HTH_11"/>
</dbReference>
<dbReference type="InterPro" id="IPR036388">
    <property type="entry name" value="WH-like_DNA-bd_sf"/>
</dbReference>
<dbReference type="Pfam" id="PF08279">
    <property type="entry name" value="HTH_11"/>
    <property type="match status" value="1"/>
</dbReference>
<dbReference type="InterPro" id="IPR051534">
    <property type="entry name" value="CBASS_pafABC_assoc_protein"/>
</dbReference>
<evidence type="ECO:0000259" key="4">
    <source>
        <dbReference type="PROSITE" id="PS51000"/>
    </source>
</evidence>
<dbReference type="GO" id="GO:0003700">
    <property type="term" value="F:DNA-binding transcription factor activity"/>
    <property type="evidence" value="ECO:0007669"/>
    <property type="project" value="InterPro"/>
</dbReference>
<dbReference type="SUPFAM" id="SSF46785">
    <property type="entry name" value="Winged helix' DNA-binding domain"/>
    <property type="match status" value="1"/>
</dbReference>
<dbReference type="EMBL" id="BJMH01000019">
    <property type="protein sequence ID" value="GEB34068.1"/>
    <property type="molecule type" value="Genomic_DNA"/>
</dbReference>
<dbReference type="PROSITE" id="PS51000">
    <property type="entry name" value="HTH_DEOR_2"/>
    <property type="match status" value="1"/>
</dbReference>
<gene>
    <name evidence="5" type="ORF">BPA01_36480</name>
</gene>
<accession>A0A4Y3PRQ7</accession>
<dbReference type="PIRSF" id="PIRSF016838">
    <property type="entry name" value="PafC"/>
    <property type="match status" value="1"/>
</dbReference>
<keyword evidence="3" id="KW-0804">Transcription</keyword>
<dbReference type="PROSITE" id="PS00894">
    <property type="entry name" value="HTH_DEOR_1"/>
    <property type="match status" value="1"/>
</dbReference>
<dbReference type="AlphaFoldDB" id="A0A4Y3PRQ7"/>